<name>A0ABR6EIV1_9ACTN</name>
<organism evidence="1 2">
    <name type="scientific">Streptomyces durbertensis</name>
    <dbReference type="NCBI Taxonomy" id="2448886"/>
    <lineage>
        <taxon>Bacteria</taxon>
        <taxon>Bacillati</taxon>
        <taxon>Actinomycetota</taxon>
        <taxon>Actinomycetes</taxon>
        <taxon>Kitasatosporales</taxon>
        <taxon>Streptomycetaceae</taxon>
        <taxon>Streptomyces</taxon>
    </lineage>
</organism>
<dbReference type="Proteomes" id="UP000766698">
    <property type="component" value="Unassembled WGS sequence"/>
</dbReference>
<protein>
    <recommendedName>
        <fullName evidence="3">HEAT repeat domain-containing protein</fullName>
    </recommendedName>
</protein>
<keyword evidence="2" id="KW-1185">Reference proteome</keyword>
<evidence type="ECO:0008006" key="3">
    <source>
        <dbReference type="Google" id="ProtNLM"/>
    </source>
</evidence>
<proteinExistence type="predicted"/>
<sequence length="158" mass="16877">MGRSLKGVSRVRWAELTDATGSATDLPGLLGRIAWGNADVAQDAVDQLGDRVCELGFVVQEATPHVVPFLLELVADPAVTCRAELLALLTRVYEANQWESAAAAAPSHAANYEAKVDWEQRSRTAVAAGAEVFAQLVLSAEPEVARLAGELLGRVRRT</sequence>
<dbReference type="EMBL" id="WMLF01000156">
    <property type="protein sequence ID" value="MBB1244439.1"/>
    <property type="molecule type" value="Genomic_DNA"/>
</dbReference>
<dbReference type="RefSeq" id="WP_182855797.1">
    <property type="nucleotide sequence ID" value="NZ_WMLF01000156.1"/>
</dbReference>
<evidence type="ECO:0000313" key="2">
    <source>
        <dbReference type="Proteomes" id="UP000766698"/>
    </source>
</evidence>
<comment type="caution">
    <text evidence="1">The sequence shown here is derived from an EMBL/GenBank/DDBJ whole genome shotgun (WGS) entry which is preliminary data.</text>
</comment>
<accession>A0ABR6EIV1</accession>
<gene>
    <name evidence="1" type="ORF">GL263_12830</name>
</gene>
<reference evidence="2" key="1">
    <citation type="journal article" date="2020" name="Syst. Appl. Microbiol.">
        <title>Streptomyces alkaliterrae sp. nov., isolated from an alkaline soil, and emended descriptions of Streptomyces alkaliphilus, Streptomyces calidiresistens and Streptomyces durbertensis.</title>
        <authorList>
            <person name="Swiecimska M."/>
            <person name="Golinska P."/>
            <person name="Nouioui I."/>
            <person name="Wypij M."/>
            <person name="Rai M."/>
            <person name="Sangal V."/>
            <person name="Goodfellow M."/>
        </authorList>
    </citation>
    <scope>NUCLEOTIDE SEQUENCE [LARGE SCALE GENOMIC DNA]</scope>
    <source>
        <strain evidence="2">DSM 104538</strain>
    </source>
</reference>
<evidence type="ECO:0000313" key="1">
    <source>
        <dbReference type="EMBL" id="MBB1244439.1"/>
    </source>
</evidence>